<accession>A0A833GZT3</accession>
<reference evidence="1 2" key="1">
    <citation type="submission" date="2019-10" db="EMBL/GenBank/DDBJ databases">
        <title>Extracellular Electron Transfer in a Candidatus Methanoperedens spp. Enrichment Culture.</title>
        <authorList>
            <person name="Berger S."/>
            <person name="Rangel Shaw D."/>
            <person name="Berben T."/>
            <person name="In 'T Zandt M."/>
            <person name="Frank J."/>
            <person name="Reimann J."/>
            <person name="Jetten M.S.M."/>
            <person name="Welte C.U."/>
        </authorList>
    </citation>
    <scope>NUCLEOTIDE SEQUENCE [LARGE SCALE GENOMIC DNA]</scope>
    <source>
        <strain evidence="1">SB12</strain>
    </source>
</reference>
<comment type="caution">
    <text evidence="1">The sequence shown here is derived from an EMBL/GenBank/DDBJ whole genome shotgun (WGS) entry which is preliminary data.</text>
</comment>
<protein>
    <submittedName>
        <fullName evidence="1">Uncharacterized protein</fullName>
    </submittedName>
</protein>
<name>A0A833GZT3_9LEPT</name>
<evidence type="ECO:0000313" key="2">
    <source>
        <dbReference type="Proteomes" id="UP000460298"/>
    </source>
</evidence>
<gene>
    <name evidence="1" type="ORF">F9K24_13690</name>
</gene>
<dbReference type="AlphaFoldDB" id="A0A833GZT3"/>
<organism evidence="1 2">
    <name type="scientific">Leptonema illini</name>
    <dbReference type="NCBI Taxonomy" id="183"/>
    <lineage>
        <taxon>Bacteria</taxon>
        <taxon>Pseudomonadati</taxon>
        <taxon>Spirochaetota</taxon>
        <taxon>Spirochaetia</taxon>
        <taxon>Leptospirales</taxon>
        <taxon>Leptospiraceae</taxon>
        <taxon>Leptonema</taxon>
    </lineage>
</organism>
<evidence type="ECO:0000313" key="1">
    <source>
        <dbReference type="EMBL" id="KAB2931291.1"/>
    </source>
</evidence>
<dbReference type="Proteomes" id="UP000460298">
    <property type="component" value="Unassembled WGS sequence"/>
</dbReference>
<dbReference type="EMBL" id="WBUI01000014">
    <property type="protein sequence ID" value="KAB2931291.1"/>
    <property type="molecule type" value="Genomic_DNA"/>
</dbReference>
<sequence length="417" mass="45596">MDDVTKGAWVFHHSQKIADFRNGANQFPNIDFAGKCGQLISAASQDGQSQISQDQFAAYARGCGINVRTEMPALIQELERQKIIERVGATIELLGMTSKSILIHTARIFDEASPAPKETASIATAETISVIPKRLSETIDEVADVIRLPSSQTASLIKECSEFGLIDSTSYTASDPILFNGNLFRSENETKLSAVINSLTSRDMSKVNELDQVLRQRGAVPADIVKRVLGEDLFAKLHSIGFYDVSTIVNNQGDFAYVTRPSAFKKFGNSFLEDSLDLAKAFVASLTYGMQKSERSRGRIQMIGALMSKLIQGRSVGPATAIGEDYKILEVKGVVELTYAQGGQYYMRLKKREVGELALSVINSGDASLEAVVLPRTSATSFTNPERSRSAQRKKENPALEREVAAILNDLRTGVKL</sequence>
<proteinExistence type="predicted"/>